<dbReference type="RefSeq" id="WP_331300708.1">
    <property type="nucleotide sequence ID" value="NZ_MLCA01000001.1"/>
</dbReference>
<feature type="compositionally biased region" description="Basic and acidic residues" evidence="1">
    <location>
        <begin position="49"/>
        <end position="58"/>
    </location>
</feature>
<organism evidence="2 3">
    <name type="scientific">Methylobacterium oryzae</name>
    <dbReference type="NCBI Taxonomy" id="334852"/>
    <lineage>
        <taxon>Bacteria</taxon>
        <taxon>Pseudomonadati</taxon>
        <taxon>Pseudomonadota</taxon>
        <taxon>Alphaproteobacteria</taxon>
        <taxon>Hyphomicrobiales</taxon>
        <taxon>Methylobacteriaceae</taxon>
        <taxon>Methylobacterium</taxon>
    </lineage>
</organism>
<feature type="compositionally biased region" description="Low complexity" evidence="1">
    <location>
        <begin position="75"/>
        <end position="86"/>
    </location>
</feature>
<keyword evidence="3" id="KW-1185">Reference proteome</keyword>
<reference evidence="2 3" key="1">
    <citation type="journal article" date="2012" name="Genet. Mol. Biol.">
        <title>Analysis of 16S rRNA and mxaF genes revealing insights into Methylobacterium niche-specific plant association.</title>
        <authorList>
            <person name="Dourado M.N."/>
            <person name="Andreote F.D."/>
            <person name="Dini-Andreote F."/>
            <person name="Conti R."/>
            <person name="Araujo J.M."/>
            <person name="Araujo W.L."/>
        </authorList>
    </citation>
    <scope>NUCLEOTIDE SEQUENCE [LARGE SCALE GENOMIC DNA]</scope>
    <source>
        <strain evidence="2 3">TC3-10</strain>
    </source>
</reference>
<comment type="caution">
    <text evidence="2">The sequence shown here is derived from an EMBL/GenBank/DDBJ whole genome shotgun (WGS) entry which is preliminary data.</text>
</comment>
<dbReference type="EMBL" id="MLCA01000001">
    <property type="protein sequence ID" value="MEE7489431.1"/>
    <property type="molecule type" value="Genomic_DNA"/>
</dbReference>
<dbReference type="Proteomes" id="UP001355206">
    <property type="component" value="Unassembled WGS sequence"/>
</dbReference>
<proteinExistence type="predicted"/>
<name>A0ABU7TIU9_9HYPH</name>
<gene>
    <name evidence="2" type="ORF">MOTC310_02660</name>
</gene>
<evidence type="ECO:0000313" key="3">
    <source>
        <dbReference type="Proteomes" id="UP001355206"/>
    </source>
</evidence>
<evidence type="ECO:0000256" key="1">
    <source>
        <dbReference type="SAM" id="MobiDB-lite"/>
    </source>
</evidence>
<sequence>MADAPKFQTLSPVQLSIAVGYLMSQLPEGALAELDAMLDGDDVQVAEDAAGKPAEKRSWHSMNSHTRHAVRQSRRQSAQQRTASDAETLKRFPHMNRIG</sequence>
<feature type="compositionally biased region" description="Basic residues" evidence="1">
    <location>
        <begin position="65"/>
        <end position="74"/>
    </location>
</feature>
<protein>
    <submittedName>
        <fullName evidence="2">Uncharacterized protein</fullName>
    </submittedName>
</protein>
<feature type="region of interest" description="Disordered" evidence="1">
    <location>
        <begin position="49"/>
        <end position="99"/>
    </location>
</feature>
<accession>A0ABU7TIU9</accession>
<evidence type="ECO:0000313" key="2">
    <source>
        <dbReference type="EMBL" id="MEE7489431.1"/>
    </source>
</evidence>